<dbReference type="PANTHER" id="PTHR34504:SF2">
    <property type="entry name" value="UPF0150 PROTEIN SSL0259"/>
    <property type="match status" value="1"/>
</dbReference>
<dbReference type="RefSeq" id="WP_140885002.1">
    <property type="nucleotide sequence ID" value="NZ_RCZP01000018.1"/>
</dbReference>
<dbReference type="OrthoDB" id="9807959at2"/>
<keyword evidence="3" id="KW-1185">Reference proteome</keyword>
<proteinExistence type="predicted"/>
<dbReference type="AlphaFoldDB" id="A0A502FV79"/>
<evidence type="ECO:0000313" key="3">
    <source>
        <dbReference type="Proteomes" id="UP000317078"/>
    </source>
</evidence>
<dbReference type="InterPro" id="IPR035069">
    <property type="entry name" value="TTHA1013/TTHA0281-like"/>
</dbReference>
<evidence type="ECO:0000313" key="2">
    <source>
        <dbReference type="EMBL" id="TPG53299.1"/>
    </source>
</evidence>
<dbReference type="CDD" id="cd22231">
    <property type="entry name" value="RHH_NikR_HicB-like"/>
    <property type="match status" value="1"/>
</dbReference>
<protein>
    <submittedName>
        <fullName evidence="2">Ribbon-helix-helix protein, CopG family</fullName>
    </submittedName>
</protein>
<dbReference type="Proteomes" id="UP000317078">
    <property type="component" value="Unassembled WGS sequence"/>
</dbReference>
<dbReference type="PANTHER" id="PTHR34504">
    <property type="entry name" value="ANTITOXIN HICB"/>
    <property type="match status" value="1"/>
</dbReference>
<dbReference type="SUPFAM" id="SSF143100">
    <property type="entry name" value="TTHA1013/TTHA0281-like"/>
    <property type="match status" value="1"/>
</dbReference>
<reference evidence="2 3" key="1">
    <citation type="journal article" date="2019" name="Environ. Microbiol.">
        <title>Species interactions and distinct microbial communities in high Arctic permafrost affected cryosols are associated with the CH4 and CO2 gas fluxes.</title>
        <authorList>
            <person name="Altshuler I."/>
            <person name="Hamel J."/>
            <person name="Turney S."/>
            <person name="Magnuson E."/>
            <person name="Levesque R."/>
            <person name="Greer C."/>
            <person name="Whyte L.G."/>
        </authorList>
    </citation>
    <scope>NUCLEOTIDE SEQUENCE [LARGE SCALE GENOMIC DNA]</scope>
    <source>
        <strain evidence="2 3">S9.3B</strain>
    </source>
</reference>
<dbReference type="Pfam" id="PF15919">
    <property type="entry name" value="HicB_lk_antitox"/>
    <property type="match status" value="1"/>
</dbReference>
<gene>
    <name evidence="2" type="ORF">EAH89_17430</name>
</gene>
<dbReference type="InterPro" id="IPR013321">
    <property type="entry name" value="Arc_rbn_hlx_hlx"/>
</dbReference>
<organism evidence="2 3">
    <name type="scientific">Muricoccus nepalensis</name>
    <dbReference type="NCBI Taxonomy" id="1854500"/>
    <lineage>
        <taxon>Bacteria</taxon>
        <taxon>Pseudomonadati</taxon>
        <taxon>Pseudomonadota</taxon>
        <taxon>Alphaproteobacteria</taxon>
        <taxon>Acetobacterales</taxon>
        <taxon>Roseomonadaceae</taxon>
        <taxon>Muricoccus</taxon>
    </lineage>
</organism>
<evidence type="ECO:0000259" key="1">
    <source>
        <dbReference type="Pfam" id="PF15919"/>
    </source>
</evidence>
<comment type="caution">
    <text evidence="2">The sequence shown here is derived from an EMBL/GenBank/DDBJ whole genome shotgun (WGS) entry which is preliminary data.</text>
</comment>
<dbReference type="InterPro" id="IPR051404">
    <property type="entry name" value="TA_system_antitoxin"/>
</dbReference>
<dbReference type="Gene3D" id="1.10.1220.10">
    <property type="entry name" value="Met repressor-like"/>
    <property type="match status" value="1"/>
</dbReference>
<dbReference type="EMBL" id="RCZP01000018">
    <property type="protein sequence ID" value="TPG53299.1"/>
    <property type="molecule type" value="Genomic_DNA"/>
</dbReference>
<name>A0A502FV79_9PROT</name>
<feature type="domain" description="HicB-like antitoxin of toxin-antitoxin system" evidence="1">
    <location>
        <begin position="6"/>
        <end position="124"/>
    </location>
</feature>
<dbReference type="GO" id="GO:0006355">
    <property type="term" value="P:regulation of DNA-templated transcription"/>
    <property type="evidence" value="ECO:0007669"/>
    <property type="project" value="InterPro"/>
</dbReference>
<sequence>MATRYYPAILERVPDGYSVYFPDLDGCVSHGATTEDAAREAEQALALHLRGMIEDGEAIPDPTPLESVERDPEVEEFARILVRAELPGRAVRLNISLEEGLLAAIDAAASQQGKNRSGFLADAARAAIRESRAA</sequence>
<dbReference type="Gene3D" id="3.30.160.250">
    <property type="match status" value="1"/>
</dbReference>
<accession>A0A502FV79</accession>
<dbReference type="InterPro" id="IPR031807">
    <property type="entry name" value="HicB-like"/>
</dbReference>